<name>A0A0F9BQ28_9ZZZZ</name>
<dbReference type="SMART" id="SM00507">
    <property type="entry name" value="HNHc"/>
    <property type="match status" value="1"/>
</dbReference>
<dbReference type="GO" id="GO:0008270">
    <property type="term" value="F:zinc ion binding"/>
    <property type="evidence" value="ECO:0007669"/>
    <property type="project" value="InterPro"/>
</dbReference>
<dbReference type="GO" id="GO:0004519">
    <property type="term" value="F:endonuclease activity"/>
    <property type="evidence" value="ECO:0007669"/>
    <property type="project" value="InterPro"/>
</dbReference>
<dbReference type="EMBL" id="LAZR01050829">
    <property type="protein sequence ID" value="KKK86471.1"/>
    <property type="molecule type" value="Genomic_DNA"/>
</dbReference>
<evidence type="ECO:0000259" key="1">
    <source>
        <dbReference type="SMART" id="SM00507"/>
    </source>
</evidence>
<dbReference type="InterPro" id="IPR002711">
    <property type="entry name" value="HNH"/>
</dbReference>
<dbReference type="AlphaFoldDB" id="A0A0F9BQ28"/>
<gene>
    <name evidence="2" type="ORF">LCGC14_2762890</name>
</gene>
<comment type="caution">
    <text evidence="2">The sequence shown here is derived from an EMBL/GenBank/DDBJ whole genome shotgun (WGS) entry which is preliminary data.</text>
</comment>
<organism evidence="2">
    <name type="scientific">marine sediment metagenome</name>
    <dbReference type="NCBI Taxonomy" id="412755"/>
    <lineage>
        <taxon>unclassified sequences</taxon>
        <taxon>metagenomes</taxon>
        <taxon>ecological metagenomes</taxon>
    </lineage>
</organism>
<proteinExistence type="predicted"/>
<protein>
    <recommendedName>
        <fullName evidence="1">HNH nuclease domain-containing protein</fullName>
    </recommendedName>
</protein>
<feature type="non-terminal residue" evidence="2">
    <location>
        <position position="200"/>
    </location>
</feature>
<feature type="domain" description="HNH nuclease" evidence="1">
    <location>
        <begin position="102"/>
        <end position="153"/>
    </location>
</feature>
<dbReference type="Gene3D" id="1.10.30.50">
    <property type="match status" value="1"/>
</dbReference>
<accession>A0A0F9BQ28</accession>
<evidence type="ECO:0000313" key="2">
    <source>
        <dbReference type="EMBL" id="KKK86471.1"/>
    </source>
</evidence>
<dbReference type="Pfam" id="PF01844">
    <property type="entry name" value="HNH"/>
    <property type="match status" value="1"/>
</dbReference>
<dbReference type="InterPro" id="IPR003615">
    <property type="entry name" value="HNH_nuc"/>
</dbReference>
<reference evidence="2" key="1">
    <citation type="journal article" date="2015" name="Nature">
        <title>Complex archaea that bridge the gap between prokaryotes and eukaryotes.</title>
        <authorList>
            <person name="Spang A."/>
            <person name="Saw J.H."/>
            <person name="Jorgensen S.L."/>
            <person name="Zaremba-Niedzwiedzka K."/>
            <person name="Martijn J."/>
            <person name="Lind A.E."/>
            <person name="van Eijk R."/>
            <person name="Schleper C."/>
            <person name="Guy L."/>
            <person name="Ettema T.J."/>
        </authorList>
    </citation>
    <scope>NUCLEOTIDE SEQUENCE</scope>
</reference>
<dbReference type="CDD" id="cd00085">
    <property type="entry name" value="HNHc"/>
    <property type="match status" value="1"/>
</dbReference>
<sequence>MTTKHTEETKKKIGLANAIKLKGKKQSLEHIERRVSQLRGKKRPKFSEEWKINMSKSHIGKIHSGSFKKGNLHLNFGKKPWNYIDGRSKLLAPARYGDDWDKIRYLIYLRDHFTCQKCAIKGVRLDVHHKIPFMVSFDNSLSNLISLCRPCHMKEEKKIIKKSIDNNTLKNDFPNLNWDKKIFIFIFKCEESQLIGVASG</sequence>
<dbReference type="GO" id="GO:0003676">
    <property type="term" value="F:nucleic acid binding"/>
    <property type="evidence" value="ECO:0007669"/>
    <property type="project" value="InterPro"/>
</dbReference>